<dbReference type="InterPro" id="IPR039374">
    <property type="entry name" value="SIP_fam"/>
</dbReference>
<dbReference type="PANTHER" id="PTHR30157">
    <property type="entry name" value="FERRIC REDUCTASE, NADPH-DEPENDENT"/>
    <property type="match status" value="1"/>
</dbReference>
<dbReference type="Gene3D" id="3.40.50.80">
    <property type="entry name" value="Nucleotide-binding domain of ferredoxin-NADP reductase (FNR) module"/>
    <property type="match status" value="1"/>
</dbReference>
<gene>
    <name evidence="2" type="ORF">GLP40_27560</name>
</gene>
<evidence type="ECO:0000313" key="3">
    <source>
        <dbReference type="Proteomes" id="UP000432464"/>
    </source>
</evidence>
<dbReference type="AlphaFoldDB" id="A0A6I3L8A1"/>
<reference evidence="2 3" key="1">
    <citation type="submission" date="2019-11" db="EMBL/GenBank/DDBJ databases">
        <title>Nocardia sp. nov. CT2-14 isolated from soil.</title>
        <authorList>
            <person name="Kanchanasin P."/>
            <person name="Tanasupawat S."/>
            <person name="Yuki M."/>
            <person name="Kudo T."/>
        </authorList>
    </citation>
    <scope>NUCLEOTIDE SEQUENCE [LARGE SCALE GENOMIC DNA]</scope>
    <source>
        <strain evidence="2 3">CT2-14</strain>
    </source>
</reference>
<keyword evidence="3" id="KW-1185">Reference proteome</keyword>
<protein>
    <submittedName>
        <fullName evidence="2">Siderophore-interacting protein</fullName>
    </submittedName>
</protein>
<sequence>MAKRSKHVKPEHREILTAEVLASTRISPHFVRVTLGGPGLAGFTAMGFDQWFRLFMPGRDGNLKLPTSAGNLGWFAQYLMMGKEHRPLARNYTVRDYRAAGLGQFSSTAEIDIDFVSHGEDSPASTWANNATPGCEVGLLDEGITYQAPDHCDWTLLVGDESALPGIAGVLRSLPRETKGAVYLEIPCAEDEQELGEPEGVQVNWLVRTEPHGEVGALAAEAVREADLPGTGVYAFVAGEQKLAAGVRRHLSQEREIPKADITFTGYWRVGKSQGPA</sequence>
<dbReference type="GO" id="GO:0016491">
    <property type="term" value="F:oxidoreductase activity"/>
    <property type="evidence" value="ECO:0007669"/>
    <property type="project" value="InterPro"/>
</dbReference>
<dbReference type="InterPro" id="IPR007037">
    <property type="entry name" value="SIP_rossman_dom"/>
</dbReference>
<proteinExistence type="predicted"/>
<dbReference type="PROSITE" id="PS51384">
    <property type="entry name" value="FAD_FR"/>
    <property type="match status" value="1"/>
</dbReference>
<dbReference type="InterPro" id="IPR039261">
    <property type="entry name" value="FNR_nucleotide-bd"/>
</dbReference>
<dbReference type="InterPro" id="IPR017938">
    <property type="entry name" value="Riboflavin_synthase-like_b-brl"/>
</dbReference>
<dbReference type="Pfam" id="PF08021">
    <property type="entry name" value="FAD_binding_9"/>
    <property type="match status" value="1"/>
</dbReference>
<dbReference type="InterPro" id="IPR013113">
    <property type="entry name" value="SIP_FAD-bd"/>
</dbReference>
<dbReference type="Gene3D" id="2.40.30.10">
    <property type="entry name" value="Translation factors"/>
    <property type="match status" value="1"/>
</dbReference>
<accession>A0A6I3L8A1</accession>
<feature type="domain" description="FAD-binding FR-type" evidence="1">
    <location>
        <begin position="13"/>
        <end position="149"/>
    </location>
</feature>
<dbReference type="SUPFAM" id="SSF63380">
    <property type="entry name" value="Riboflavin synthase domain-like"/>
    <property type="match status" value="1"/>
</dbReference>
<evidence type="ECO:0000313" key="2">
    <source>
        <dbReference type="EMBL" id="MTE16506.1"/>
    </source>
</evidence>
<dbReference type="CDD" id="cd06193">
    <property type="entry name" value="siderophore_interacting"/>
    <property type="match status" value="1"/>
</dbReference>
<dbReference type="RefSeq" id="WP_154790939.1">
    <property type="nucleotide sequence ID" value="NZ_WMBB01000015.1"/>
</dbReference>
<dbReference type="InterPro" id="IPR017927">
    <property type="entry name" value="FAD-bd_FR_type"/>
</dbReference>
<organism evidence="2 3">
    <name type="scientific">Nocardia aurantiaca</name>
    <dbReference type="NCBI Taxonomy" id="2675850"/>
    <lineage>
        <taxon>Bacteria</taxon>
        <taxon>Bacillati</taxon>
        <taxon>Actinomycetota</taxon>
        <taxon>Actinomycetes</taxon>
        <taxon>Mycobacteriales</taxon>
        <taxon>Nocardiaceae</taxon>
        <taxon>Nocardia</taxon>
    </lineage>
</organism>
<name>A0A6I3L8A1_9NOCA</name>
<dbReference type="Pfam" id="PF04954">
    <property type="entry name" value="SIP"/>
    <property type="match status" value="1"/>
</dbReference>
<dbReference type="Proteomes" id="UP000432464">
    <property type="component" value="Unassembled WGS sequence"/>
</dbReference>
<evidence type="ECO:0000259" key="1">
    <source>
        <dbReference type="PROSITE" id="PS51384"/>
    </source>
</evidence>
<comment type="caution">
    <text evidence="2">The sequence shown here is derived from an EMBL/GenBank/DDBJ whole genome shotgun (WGS) entry which is preliminary data.</text>
</comment>
<dbReference type="PANTHER" id="PTHR30157:SF0">
    <property type="entry name" value="NADPH-DEPENDENT FERRIC-CHELATE REDUCTASE"/>
    <property type="match status" value="1"/>
</dbReference>
<dbReference type="EMBL" id="WMBB01000015">
    <property type="protein sequence ID" value="MTE16506.1"/>
    <property type="molecule type" value="Genomic_DNA"/>
</dbReference>